<evidence type="ECO:0000313" key="1">
    <source>
        <dbReference type="EMBL" id="KPH80407.1"/>
    </source>
</evidence>
<protein>
    <recommendedName>
        <fullName evidence="3">Calcineurin-like phosphoesterase domain-containing protein</fullName>
    </recommendedName>
</protein>
<sequence length="121" mass="13235">MRADAIGLNDAAQFHEKLMAHGDVRQIIAGHTHRTCSGLWRGLPFTNVGALHYNQDFQQADHAGTLTRTMMPIAVAIVLIGGGNVVVHHQDVAPTRLPMPPQLFPEKRVEAIITRGGRISE</sequence>
<organism evidence="1 2">
    <name type="scientific">Bosea vaviloviae</name>
    <dbReference type="NCBI Taxonomy" id="1526658"/>
    <lineage>
        <taxon>Bacteria</taxon>
        <taxon>Pseudomonadati</taxon>
        <taxon>Pseudomonadota</taxon>
        <taxon>Alphaproteobacteria</taxon>
        <taxon>Hyphomicrobiales</taxon>
        <taxon>Boseaceae</taxon>
        <taxon>Bosea</taxon>
    </lineage>
</organism>
<proteinExistence type="predicted"/>
<dbReference type="OrthoDB" id="651281at2"/>
<accession>A0A0N1FE12</accession>
<keyword evidence="2" id="KW-1185">Reference proteome</keyword>
<dbReference type="Proteomes" id="UP000037822">
    <property type="component" value="Unassembled WGS sequence"/>
</dbReference>
<dbReference type="AlphaFoldDB" id="A0A0N1FE12"/>
<dbReference type="InterPro" id="IPR029052">
    <property type="entry name" value="Metallo-depent_PP-like"/>
</dbReference>
<reference evidence="1 2" key="1">
    <citation type="submission" date="2015-07" db="EMBL/GenBank/DDBJ databases">
        <title>Whole genome sequencing of Bosea vaviloviae isolated from cave pool.</title>
        <authorList>
            <person name="Tan N.E.H."/>
            <person name="Lee Y.P."/>
            <person name="Gan H.M."/>
            <person name="Barton H."/>
            <person name="Savka M.A."/>
        </authorList>
    </citation>
    <scope>NUCLEOTIDE SEQUENCE [LARGE SCALE GENOMIC DNA]</scope>
    <source>
        <strain evidence="1 2">SD260</strain>
    </source>
</reference>
<dbReference type="RefSeq" id="WP_054209667.1">
    <property type="nucleotide sequence ID" value="NZ_LGSZ01000042.1"/>
</dbReference>
<evidence type="ECO:0000313" key="2">
    <source>
        <dbReference type="Proteomes" id="UP000037822"/>
    </source>
</evidence>
<comment type="caution">
    <text evidence="1">The sequence shown here is derived from an EMBL/GenBank/DDBJ whole genome shotgun (WGS) entry which is preliminary data.</text>
</comment>
<dbReference type="Gene3D" id="3.60.21.10">
    <property type="match status" value="1"/>
</dbReference>
<evidence type="ECO:0008006" key="3">
    <source>
        <dbReference type="Google" id="ProtNLM"/>
    </source>
</evidence>
<name>A0A0N1FE12_9HYPH</name>
<gene>
    <name evidence="1" type="ORF">AE618_13925</name>
</gene>
<dbReference type="SUPFAM" id="SSF56300">
    <property type="entry name" value="Metallo-dependent phosphatases"/>
    <property type="match status" value="1"/>
</dbReference>
<dbReference type="EMBL" id="LGSZ01000042">
    <property type="protein sequence ID" value="KPH80407.1"/>
    <property type="molecule type" value="Genomic_DNA"/>
</dbReference>